<feature type="transmembrane region" description="Helical" evidence="1">
    <location>
        <begin position="56"/>
        <end position="74"/>
    </location>
</feature>
<comment type="caution">
    <text evidence="3">The sequence shown here is derived from an EMBL/GenBank/DDBJ whole genome shotgun (WGS) entry which is preliminary data.</text>
</comment>
<feature type="transmembrane region" description="Helical" evidence="1">
    <location>
        <begin position="201"/>
        <end position="224"/>
    </location>
</feature>
<keyword evidence="4" id="KW-1185">Reference proteome</keyword>
<accession>A0A927GFM0</accession>
<dbReference type="InterPro" id="IPR050879">
    <property type="entry name" value="Acyltransferase_3"/>
</dbReference>
<dbReference type="AlphaFoldDB" id="A0A927GFM0"/>
<feature type="transmembrane region" description="Helical" evidence="1">
    <location>
        <begin position="334"/>
        <end position="352"/>
    </location>
</feature>
<evidence type="ECO:0000256" key="1">
    <source>
        <dbReference type="SAM" id="Phobius"/>
    </source>
</evidence>
<feature type="transmembrane region" description="Helical" evidence="1">
    <location>
        <begin position="16"/>
        <end position="35"/>
    </location>
</feature>
<dbReference type="InterPro" id="IPR002656">
    <property type="entry name" value="Acyl_transf_3_dom"/>
</dbReference>
<gene>
    <name evidence="3" type="ORF">IC230_24430</name>
</gene>
<dbReference type="Proteomes" id="UP000653797">
    <property type="component" value="Unassembled WGS sequence"/>
</dbReference>
<reference evidence="3" key="1">
    <citation type="submission" date="2020-09" db="EMBL/GenBank/DDBJ databases">
        <authorList>
            <person name="Kim M.K."/>
        </authorList>
    </citation>
    <scope>NUCLEOTIDE SEQUENCE</scope>
    <source>
        <strain evidence="3">BT704</strain>
    </source>
</reference>
<keyword evidence="1" id="KW-0472">Membrane</keyword>
<evidence type="ECO:0000313" key="3">
    <source>
        <dbReference type="EMBL" id="MBD2756067.1"/>
    </source>
</evidence>
<feature type="transmembrane region" description="Helical" evidence="1">
    <location>
        <begin position="171"/>
        <end position="189"/>
    </location>
</feature>
<keyword evidence="3" id="KW-0808">Transferase</keyword>
<dbReference type="GO" id="GO:0009103">
    <property type="term" value="P:lipopolysaccharide biosynthetic process"/>
    <property type="evidence" value="ECO:0007669"/>
    <property type="project" value="TreeGrafter"/>
</dbReference>
<dbReference type="Pfam" id="PF01757">
    <property type="entry name" value="Acyl_transf_3"/>
    <property type="match status" value="1"/>
</dbReference>
<protein>
    <submittedName>
        <fullName evidence="3">Acyltransferase</fullName>
    </submittedName>
</protein>
<name>A0A927GFM0_9BACT</name>
<dbReference type="RefSeq" id="WP_191041682.1">
    <property type="nucleotide sequence ID" value="NZ_JACXAA010000010.1"/>
</dbReference>
<evidence type="ECO:0000313" key="4">
    <source>
        <dbReference type="Proteomes" id="UP000653797"/>
    </source>
</evidence>
<feature type="transmembrane region" description="Helical" evidence="1">
    <location>
        <begin position="270"/>
        <end position="289"/>
    </location>
</feature>
<sequence length="367" mass="41712">MTRALVNAGPLDSNNVGRYVSALTGLRAMAAYLVFLHHYNPATSGTIARRLFDQGYVGVSIFFVLSGFLIYHRYAESFFTQKNWSWRRYLQNRFARIFPLYALLFFLTAGISAMRGQPMSLSLFVLNITLLKGFFDEIKFSGIAQSWSLTVEACFYLLAPFLFTGLRRWGAFWLTIGLLSIGLSAWLIAKETNGWGFFGNLPFMLFYTFFGRAFEFIVGMWLAHRWHRKQMPAYRFATSSGLVILGICVIWQANVASYTVESVALIGSEFIAYNCVLPIGIGLIFLGLLNKKSIIHYVLSFPLFQALGHSSYAFYLIHLGVVANGLQQMGIRNYWLLFGLLIVIAHGLYVFIERPLYPCLSGRRLLR</sequence>
<feature type="transmembrane region" description="Helical" evidence="1">
    <location>
        <begin position="147"/>
        <end position="164"/>
    </location>
</feature>
<dbReference type="PANTHER" id="PTHR23028:SF53">
    <property type="entry name" value="ACYL_TRANSF_3 DOMAIN-CONTAINING PROTEIN"/>
    <property type="match status" value="1"/>
</dbReference>
<evidence type="ECO:0000259" key="2">
    <source>
        <dbReference type="Pfam" id="PF01757"/>
    </source>
</evidence>
<keyword evidence="3" id="KW-0012">Acyltransferase</keyword>
<dbReference type="GO" id="GO:0016747">
    <property type="term" value="F:acyltransferase activity, transferring groups other than amino-acyl groups"/>
    <property type="evidence" value="ECO:0007669"/>
    <property type="project" value="InterPro"/>
</dbReference>
<dbReference type="PANTHER" id="PTHR23028">
    <property type="entry name" value="ACETYLTRANSFERASE"/>
    <property type="match status" value="1"/>
</dbReference>
<feature type="transmembrane region" description="Helical" evidence="1">
    <location>
        <begin position="301"/>
        <end position="322"/>
    </location>
</feature>
<keyword evidence="1" id="KW-1133">Transmembrane helix</keyword>
<dbReference type="GO" id="GO:0016020">
    <property type="term" value="C:membrane"/>
    <property type="evidence" value="ECO:0007669"/>
    <property type="project" value="TreeGrafter"/>
</dbReference>
<proteinExistence type="predicted"/>
<feature type="domain" description="Acyltransferase 3" evidence="2">
    <location>
        <begin position="22"/>
        <end position="345"/>
    </location>
</feature>
<feature type="transmembrane region" description="Helical" evidence="1">
    <location>
        <begin position="94"/>
        <end position="111"/>
    </location>
</feature>
<organism evidence="3 4">
    <name type="scientific">Spirosoma validum</name>
    <dbReference type="NCBI Taxonomy" id="2771355"/>
    <lineage>
        <taxon>Bacteria</taxon>
        <taxon>Pseudomonadati</taxon>
        <taxon>Bacteroidota</taxon>
        <taxon>Cytophagia</taxon>
        <taxon>Cytophagales</taxon>
        <taxon>Cytophagaceae</taxon>
        <taxon>Spirosoma</taxon>
    </lineage>
</organism>
<keyword evidence="1" id="KW-0812">Transmembrane</keyword>
<feature type="transmembrane region" description="Helical" evidence="1">
    <location>
        <begin position="236"/>
        <end position="258"/>
    </location>
</feature>
<dbReference type="EMBL" id="JACXAA010000010">
    <property type="protein sequence ID" value="MBD2756067.1"/>
    <property type="molecule type" value="Genomic_DNA"/>
</dbReference>